<keyword evidence="4" id="KW-0804">Transcription</keyword>
<dbReference type="InterPro" id="IPR050142">
    <property type="entry name" value="MADS-box/MEF2_TF"/>
</dbReference>
<proteinExistence type="predicted"/>
<evidence type="ECO:0000256" key="5">
    <source>
        <dbReference type="ARBA" id="ARBA00023242"/>
    </source>
</evidence>
<organism evidence="7 8">
    <name type="scientific">Canna indica</name>
    <name type="common">Indian-shot</name>
    <dbReference type="NCBI Taxonomy" id="4628"/>
    <lineage>
        <taxon>Eukaryota</taxon>
        <taxon>Viridiplantae</taxon>
        <taxon>Streptophyta</taxon>
        <taxon>Embryophyta</taxon>
        <taxon>Tracheophyta</taxon>
        <taxon>Spermatophyta</taxon>
        <taxon>Magnoliopsida</taxon>
        <taxon>Liliopsida</taxon>
        <taxon>Zingiberales</taxon>
        <taxon>Cannaceae</taxon>
        <taxon>Canna</taxon>
    </lineage>
</organism>
<dbReference type="SUPFAM" id="SSF55455">
    <property type="entry name" value="SRF-like"/>
    <property type="match status" value="1"/>
</dbReference>
<evidence type="ECO:0000256" key="2">
    <source>
        <dbReference type="ARBA" id="ARBA00023015"/>
    </source>
</evidence>
<evidence type="ECO:0000313" key="8">
    <source>
        <dbReference type="Proteomes" id="UP001327560"/>
    </source>
</evidence>
<dbReference type="PRINTS" id="PR00404">
    <property type="entry name" value="MADSDOMAIN"/>
</dbReference>
<keyword evidence="5" id="KW-0539">Nucleus</keyword>
<dbReference type="PROSITE" id="PS50066">
    <property type="entry name" value="MADS_BOX_2"/>
    <property type="match status" value="1"/>
</dbReference>
<dbReference type="Proteomes" id="UP001327560">
    <property type="component" value="Chromosome 8"/>
</dbReference>
<evidence type="ECO:0000313" key="7">
    <source>
        <dbReference type="EMBL" id="WOL16405.1"/>
    </source>
</evidence>
<dbReference type="Gene3D" id="3.40.1810.10">
    <property type="entry name" value="Transcription factor, MADS-box"/>
    <property type="match status" value="1"/>
</dbReference>
<dbReference type="SMART" id="SM00432">
    <property type="entry name" value="MADS"/>
    <property type="match status" value="1"/>
</dbReference>
<reference evidence="7 8" key="1">
    <citation type="submission" date="2023-10" db="EMBL/GenBank/DDBJ databases">
        <title>Chromosome-scale genome assembly provides insights into flower coloration mechanisms of Canna indica.</title>
        <authorList>
            <person name="Li C."/>
        </authorList>
    </citation>
    <scope>NUCLEOTIDE SEQUENCE [LARGE SCALE GENOMIC DNA]</scope>
    <source>
        <tissue evidence="7">Flower</tissue>
    </source>
</reference>
<keyword evidence="8" id="KW-1185">Reference proteome</keyword>
<dbReference type="CDD" id="cd00266">
    <property type="entry name" value="MADS_SRF_like"/>
    <property type="match status" value="1"/>
</dbReference>
<comment type="subcellular location">
    <subcellularLocation>
        <location evidence="1">Nucleus</location>
    </subcellularLocation>
</comment>
<dbReference type="AlphaFoldDB" id="A0AAQ3KXF0"/>
<gene>
    <name evidence="7" type="ORF">Cni_G25192</name>
</gene>
<dbReference type="GO" id="GO:0046983">
    <property type="term" value="F:protein dimerization activity"/>
    <property type="evidence" value="ECO:0007669"/>
    <property type="project" value="InterPro"/>
</dbReference>
<dbReference type="Pfam" id="PF00319">
    <property type="entry name" value="SRF-TF"/>
    <property type="match status" value="1"/>
</dbReference>
<dbReference type="InterPro" id="IPR033897">
    <property type="entry name" value="SRF-like_MADS-box"/>
</dbReference>
<dbReference type="InterPro" id="IPR036879">
    <property type="entry name" value="TF_MADSbox_sf"/>
</dbReference>
<name>A0AAQ3KXF0_9LILI</name>
<keyword evidence="3" id="KW-0238">DNA-binding</keyword>
<evidence type="ECO:0000256" key="3">
    <source>
        <dbReference type="ARBA" id="ARBA00023125"/>
    </source>
</evidence>
<dbReference type="PANTHER" id="PTHR48019">
    <property type="entry name" value="SERUM RESPONSE FACTOR HOMOLOG"/>
    <property type="match status" value="1"/>
</dbReference>
<sequence>MPRKKVKLAWIPNNATRRSTMKKRHQGLIKKVHEINVLCDIEACAIIYAPQEQVADAWPSVEAARRLLVRFMEMPELQRNKHMIDQEGFLKQRVAKLADKLQRNEQLNRQLELQIMIYYGLKGYGMQGLSIEDCIAVSCLLESKLKEVYKRREELIAEMLARAVIQPPPRMHTPPAVDVIPMAMLLPSPPPMVMELSHVGTMLRPPLSVAEEEMLQPPMAAVATPSVDGILMEKPPPPVAIVPSLGDMDPLGEIVRLAANGSSIVTEQI</sequence>
<feature type="domain" description="MADS-box" evidence="6">
    <location>
        <begin position="1"/>
        <end position="54"/>
    </location>
</feature>
<dbReference type="GO" id="GO:0045944">
    <property type="term" value="P:positive regulation of transcription by RNA polymerase II"/>
    <property type="evidence" value="ECO:0007669"/>
    <property type="project" value="InterPro"/>
</dbReference>
<evidence type="ECO:0000259" key="6">
    <source>
        <dbReference type="PROSITE" id="PS50066"/>
    </source>
</evidence>
<evidence type="ECO:0000256" key="1">
    <source>
        <dbReference type="ARBA" id="ARBA00004123"/>
    </source>
</evidence>
<evidence type="ECO:0000256" key="4">
    <source>
        <dbReference type="ARBA" id="ARBA00023163"/>
    </source>
</evidence>
<protein>
    <recommendedName>
        <fullName evidence="6">MADS-box domain-containing protein</fullName>
    </recommendedName>
</protein>
<dbReference type="FunFam" id="3.40.1810.10:FF:000024">
    <property type="entry name" value="Agamous-like MADS-box protein AGL80"/>
    <property type="match status" value="1"/>
</dbReference>
<accession>A0AAQ3KXF0</accession>
<dbReference type="EMBL" id="CP136897">
    <property type="protein sequence ID" value="WOL16405.1"/>
    <property type="molecule type" value="Genomic_DNA"/>
</dbReference>
<keyword evidence="2" id="KW-0805">Transcription regulation</keyword>
<dbReference type="GO" id="GO:0005634">
    <property type="term" value="C:nucleus"/>
    <property type="evidence" value="ECO:0007669"/>
    <property type="project" value="UniProtKB-SubCell"/>
</dbReference>
<dbReference type="InterPro" id="IPR002100">
    <property type="entry name" value="TF_MADSbox"/>
</dbReference>
<dbReference type="GO" id="GO:0000987">
    <property type="term" value="F:cis-regulatory region sequence-specific DNA binding"/>
    <property type="evidence" value="ECO:0007669"/>
    <property type="project" value="InterPro"/>
</dbReference>
<dbReference type="GO" id="GO:0000981">
    <property type="term" value="F:DNA-binding transcription factor activity, RNA polymerase II-specific"/>
    <property type="evidence" value="ECO:0007669"/>
    <property type="project" value="InterPro"/>
</dbReference>